<dbReference type="InterPro" id="IPR001898">
    <property type="entry name" value="SLC13A/DASS"/>
</dbReference>
<protein>
    <submittedName>
        <fullName evidence="7">Uncharacterized protein</fullName>
    </submittedName>
</protein>
<keyword evidence="3 6" id="KW-0812">Transmembrane</keyword>
<feature type="transmembrane region" description="Helical" evidence="6">
    <location>
        <begin position="52"/>
        <end position="72"/>
    </location>
</feature>
<proteinExistence type="inferred from homology"/>
<evidence type="ECO:0000256" key="1">
    <source>
        <dbReference type="ARBA" id="ARBA00004141"/>
    </source>
</evidence>
<dbReference type="GO" id="GO:0015137">
    <property type="term" value="F:citrate transmembrane transporter activity"/>
    <property type="evidence" value="ECO:0007669"/>
    <property type="project" value="TreeGrafter"/>
</dbReference>
<sequence length="136" mass="15422">MSKSRFQKQAQCAYVVSIMGLYWMFEVSRCFLENPQKILSDGKIRVLQHYKLIKVLPLAITALIPMVAFPFFEIMKSEDVAQAYLPDTSFLFIGGLMVAVAVEKSELHTRIALFVLKIVGSQPKWYGITITLESSL</sequence>
<name>A0A0C2H6L5_9BILA</name>
<gene>
    <name evidence="7" type="ORF">ANCDUO_04598</name>
</gene>
<organism evidence="7 8">
    <name type="scientific">Ancylostoma duodenale</name>
    <dbReference type="NCBI Taxonomy" id="51022"/>
    <lineage>
        <taxon>Eukaryota</taxon>
        <taxon>Metazoa</taxon>
        <taxon>Ecdysozoa</taxon>
        <taxon>Nematoda</taxon>
        <taxon>Chromadorea</taxon>
        <taxon>Rhabditida</taxon>
        <taxon>Rhabditina</taxon>
        <taxon>Rhabditomorpha</taxon>
        <taxon>Strongyloidea</taxon>
        <taxon>Ancylostomatidae</taxon>
        <taxon>Ancylostomatinae</taxon>
        <taxon>Ancylostoma</taxon>
    </lineage>
</organism>
<comment type="subcellular location">
    <subcellularLocation>
        <location evidence="1">Membrane</location>
        <topology evidence="1">Multi-pass membrane protein</topology>
    </subcellularLocation>
</comment>
<dbReference type="GO" id="GO:0005886">
    <property type="term" value="C:plasma membrane"/>
    <property type="evidence" value="ECO:0007669"/>
    <property type="project" value="TreeGrafter"/>
</dbReference>
<keyword evidence="8" id="KW-1185">Reference proteome</keyword>
<dbReference type="OrthoDB" id="6493944at2759"/>
<comment type="similarity">
    <text evidence="2">Belongs to the SLC13A/DASS transporter (TC 2.A.47) family. NADC subfamily.</text>
</comment>
<dbReference type="EMBL" id="KN727719">
    <property type="protein sequence ID" value="KIH65081.1"/>
    <property type="molecule type" value="Genomic_DNA"/>
</dbReference>
<accession>A0A0C2H6L5</accession>
<evidence type="ECO:0000313" key="8">
    <source>
        <dbReference type="Proteomes" id="UP000054047"/>
    </source>
</evidence>
<feature type="transmembrane region" description="Helical" evidence="6">
    <location>
        <begin position="84"/>
        <end position="102"/>
    </location>
</feature>
<keyword evidence="5 6" id="KW-0472">Membrane</keyword>
<evidence type="ECO:0000313" key="7">
    <source>
        <dbReference type="EMBL" id="KIH65081.1"/>
    </source>
</evidence>
<dbReference type="AlphaFoldDB" id="A0A0C2H6L5"/>
<evidence type="ECO:0000256" key="3">
    <source>
        <dbReference type="ARBA" id="ARBA00022692"/>
    </source>
</evidence>
<evidence type="ECO:0000256" key="5">
    <source>
        <dbReference type="ARBA" id="ARBA00023136"/>
    </source>
</evidence>
<evidence type="ECO:0000256" key="6">
    <source>
        <dbReference type="SAM" id="Phobius"/>
    </source>
</evidence>
<dbReference type="PANTHER" id="PTHR10283:SF82">
    <property type="entry name" value="SOLUTE CARRIER FAMILY 13 MEMBER 2"/>
    <property type="match status" value="1"/>
</dbReference>
<evidence type="ECO:0000256" key="2">
    <source>
        <dbReference type="ARBA" id="ARBA00006772"/>
    </source>
</evidence>
<reference evidence="7 8" key="1">
    <citation type="submission" date="2013-12" db="EMBL/GenBank/DDBJ databases">
        <title>Draft genome of the parsitic nematode Ancylostoma duodenale.</title>
        <authorList>
            <person name="Mitreva M."/>
        </authorList>
    </citation>
    <scope>NUCLEOTIDE SEQUENCE [LARGE SCALE GENOMIC DNA]</scope>
    <source>
        <strain evidence="7 8">Zhejiang</strain>
    </source>
</reference>
<keyword evidence="4 6" id="KW-1133">Transmembrane helix</keyword>
<dbReference type="Pfam" id="PF00939">
    <property type="entry name" value="Na_sulph_symp"/>
    <property type="match status" value="1"/>
</dbReference>
<dbReference type="PANTHER" id="PTHR10283">
    <property type="entry name" value="SOLUTE CARRIER FAMILY 13 MEMBER"/>
    <property type="match status" value="1"/>
</dbReference>
<dbReference type="GO" id="GO:0015141">
    <property type="term" value="F:succinate transmembrane transporter activity"/>
    <property type="evidence" value="ECO:0007669"/>
    <property type="project" value="TreeGrafter"/>
</dbReference>
<dbReference type="Proteomes" id="UP000054047">
    <property type="component" value="Unassembled WGS sequence"/>
</dbReference>
<evidence type="ECO:0000256" key="4">
    <source>
        <dbReference type="ARBA" id="ARBA00022989"/>
    </source>
</evidence>